<keyword evidence="5" id="KW-0489">Methyltransferase</keyword>
<reference evidence="13 14" key="1">
    <citation type="journal article" date="2014" name="ISME J.">
        <title>Ecophysiology of Thioploca ingrica as revealed by the complete genome sequence supplemented with proteomic evidence.</title>
        <authorList>
            <person name="Kojima H."/>
            <person name="Ogura Y."/>
            <person name="Yamamoto N."/>
            <person name="Togashi T."/>
            <person name="Mori H."/>
            <person name="Watanabe T."/>
            <person name="Nemoto F."/>
            <person name="Kurokawa K."/>
            <person name="Hayashi T."/>
            <person name="Fukui M."/>
        </authorList>
    </citation>
    <scope>NUCLEOTIDE SEQUENCE [LARGE SCALE GENOMIC DNA]</scope>
</reference>
<evidence type="ECO:0000256" key="10">
    <source>
        <dbReference type="ARBA" id="ARBA00023136"/>
    </source>
</evidence>
<dbReference type="InterPro" id="IPR054700">
    <property type="entry name" value="MddA"/>
</dbReference>
<evidence type="ECO:0000256" key="4">
    <source>
        <dbReference type="ARBA" id="ARBA00012149"/>
    </source>
</evidence>
<comment type="function">
    <text evidence="1">Catalyzes the methylation of methanethiol (MeSH) to yield dimethylsulphide (DMS).</text>
</comment>
<keyword evidence="6" id="KW-0808">Transferase</keyword>
<evidence type="ECO:0000256" key="7">
    <source>
        <dbReference type="ARBA" id="ARBA00022691"/>
    </source>
</evidence>
<comment type="subcellular location">
    <subcellularLocation>
        <location evidence="2">Membrane</location>
        <topology evidence="2">Multi-pass membrane protein</topology>
    </subcellularLocation>
</comment>
<dbReference type="PANTHER" id="PTHR31040:SF1">
    <property type="entry name" value="NURIM"/>
    <property type="match status" value="1"/>
</dbReference>
<comment type="catalytic activity">
    <reaction evidence="11">
        <text>methanethiol + S-adenosyl-L-methionine = dimethyl sulfide + S-adenosyl-L-homocysteine + H(+)</text>
        <dbReference type="Rhea" id="RHEA:50428"/>
        <dbReference type="ChEBI" id="CHEBI:15378"/>
        <dbReference type="ChEBI" id="CHEBI:16007"/>
        <dbReference type="ChEBI" id="CHEBI:17437"/>
        <dbReference type="ChEBI" id="CHEBI:57856"/>
        <dbReference type="ChEBI" id="CHEBI:59789"/>
        <dbReference type="EC" id="2.1.1.334"/>
    </reaction>
</comment>
<dbReference type="KEGG" id="tig:THII_1134"/>
<sequence>MKKFLALGYGISCYLLFNGVIFYLIAFTGDFIVPKTVDSGVPVPLVQGLIVNFLLIALFGLQHSLMARPRFKQWWLKIIPISIERSTYVLFSSSALILLCWLWQPLPTLVWQMTHPAGYGVLQGLFWFGWLLSLLATFLISHFDLLGIRQVYLYWQGQPYSPVPFREVLIYKQIRHPIMLGTLIGFWATPTMSVGHLLLALGFSGYIFIGIRLEEKDMLNIHGNFYEKYRQKTSMVMFPFWKVIKGGN</sequence>
<keyword evidence="9 12" id="KW-1133">Transmembrane helix</keyword>
<proteinExistence type="inferred from homology"/>
<evidence type="ECO:0000256" key="3">
    <source>
        <dbReference type="ARBA" id="ARBA00010631"/>
    </source>
</evidence>
<organism evidence="13 14">
    <name type="scientific">Thioploca ingrica</name>
    <dbReference type="NCBI Taxonomy" id="40754"/>
    <lineage>
        <taxon>Bacteria</taxon>
        <taxon>Pseudomonadati</taxon>
        <taxon>Pseudomonadota</taxon>
        <taxon>Gammaproteobacteria</taxon>
        <taxon>Thiotrichales</taxon>
        <taxon>Thiotrichaceae</taxon>
        <taxon>Thioploca</taxon>
    </lineage>
</organism>
<dbReference type="OrthoDB" id="9789029at2"/>
<evidence type="ECO:0000256" key="6">
    <source>
        <dbReference type="ARBA" id="ARBA00022679"/>
    </source>
</evidence>
<evidence type="ECO:0000256" key="9">
    <source>
        <dbReference type="ARBA" id="ARBA00022989"/>
    </source>
</evidence>
<dbReference type="PANTHER" id="PTHR31040">
    <property type="entry name" value="NURIM"/>
    <property type="match status" value="1"/>
</dbReference>
<dbReference type="InterPro" id="IPR033580">
    <property type="entry name" value="Nurim-like"/>
</dbReference>
<comment type="similarity">
    <text evidence="3">Belongs to the nurim family.</text>
</comment>
<feature type="transmembrane region" description="Helical" evidence="12">
    <location>
        <begin position="45"/>
        <end position="65"/>
    </location>
</feature>
<dbReference type="Proteomes" id="UP000031623">
    <property type="component" value="Chromosome"/>
</dbReference>
<dbReference type="EMBL" id="AP014633">
    <property type="protein sequence ID" value="BAP55431.1"/>
    <property type="molecule type" value="Genomic_DNA"/>
</dbReference>
<feature type="transmembrane region" description="Helical" evidence="12">
    <location>
        <begin position="7"/>
        <end position="25"/>
    </location>
</feature>
<feature type="transmembrane region" description="Helical" evidence="12">
    <location>
        <begin position="86"/>
        <end position="104"/>
    </location>
</feature>
<dbReference type="NCBIfam" id="NF045656">
    <property type="entry name" value="MeththiolMtaseMddA"/>
    <property type="match status" value="1"/>
</dbReference>
<keyword evidence="7" id="KW-0949">S-adenosyl-L-methionine</keyword>
<gene>
    <name evidence="13" type="ORF">THII_1134</name>
</gene>
<keyword evidence="8 12" id="KW-0812">Transmembrane</keyword>
<dbReference type="STRING" id="40754.THII_1134"/>
<keyword evidence="14" id="KW-1185">Reference proteome</keyword>
<accession>A0A090BUN8</accession>
<evidence type="ECO:0000313" key="14">
    <source>
        <dbReference type="Proteomes" id="UP000031623"/>
    </source>
</evidence>
<dbReference type="AlphaFoldDB" id="A0A090BUN8"/>
<dbReference type="EC" id="2.1.1.334" evidence="4"/>
<keyword evidence="10 12" id="KW-0472">Membrane</keyword>
<protein>
    <recommendedName>
        <fullName evidence="4">methanethiol S-methyltransferase</fullName>
        <ecNumber evidence="4">2.1.1.334</ecNumber>
    </recommendedName>
</protein>
<evidence type="ECO:0000256" key="11">
    <source>
        <dbReference type="ARBA" id="ARBA00048134"/>
    </source>
</evidence>
<evidence type="ECO:0000313" key="13">
    <source>
        <dbReference type="EMBL" id="BAP55431.1"/>
    </source>
</evidence>
<feature type="transmembrane region" description="Helical" evidence="12">
    <location>
        <begin position="124"/>
        <end position="148"/>
    </location>
</feature>
<evidence type="ECO:0000256" key="8">
    <source>
        <dbReference type="ARBA" id="ARBA00022692"/>
    </source>
</evidence>
<dbReference type="HOGENOM" id="CLU_084189_0_0_6"/>
<dbReference type="GO" id="GO:0008168">
    <property type="term" value="F:methyltransferase activity"/>
    <property type="evidence" value="ECO:0007669"/>
    <property type="project" value="UniProtKB-KW"/>
</dbReference>
<name>A0A090BUN8_9GAMM</name>
<dbReference type="GO" id="GO:0032259">
    <property type="term" value="P:methylation"/>
    <property type="evidence" value="ECO:0007669"/>
    <property type="project" value="UniProtKB-KW"/>
</dbReference>
<dbReference type="Gene3D" id="1.20.120.1630">
    <property type="match status" value="1"/>
</dbReference>
<evidence type="ECO:0000256" key="12">
    <source>
        <dbReference type="SAM" id="Phobius"/>
    </source>
</evidence>
<evidence type="ECO:0000256" key="5">
    <source>
        <dbReference type="ARBA" id="ARBA00022603"/>
    </source>
</evidence>
<evidence type="ECO:0000256" key="1">
    <source>
        <dbReference type="ARBA" id="ARBA00002096"/>
    </source>
</evidence>
<dbReference type="GO" id="GO:0016020">
    <property type="term" value="C:membrane"/>
    <property type="evidence" value="ECO:0007669"/>
    <property type="project" value="UniProtKB-SubCell"/>
</dbReference>
<evidence type="ECO:0000256" key="2">
    <source>
        <dbReference type="ARBA" id="ARBA00004141"/>
    </source>
</evidence>